<accession>A0A853BSP0</accession>
<feature type="compositionally biased region" description="Basic and acidic residues" evidence="1">
    <location>
        <begin position="90"/>
        <end position="100"/>
    </location>
</feature>
<dbReference type="EMBL" id="JACCFO010000001">
    <property type="protein sequence ID" value="NYI98163.1"/>
    <property type="molecule type" value="Genomic_DNA"/>
</dbReference>
<dbReference type="AlphaFoldDB" id="A0A853BSP0"/>
<evidence type="ECO:0000256" key="1">
    <source>
        <dbReference type="SAM" id="MobiDB-lite"/>
    </source>
</evidence>
<protein>
    <submittedName>
        <fullName evidence="2">Uncharacterized protein</fullName>
    </submittedName>
</protein>
<feature type="compositionally biased region" description="Pro residues" evidence="1">
    <location>
        <begin position="105"/>
        <end position="117"/>
    </location>
</feature>
<dbReference type="Proteomes" id="UP000575985">
    <property type="component" value="Unassembled WGS sequence"/>
</dbReference>
<keyword evidence="3" id="KW-1185">Reference proteome</keyword>
<organism evidence="2 3">
    <name type="scientific">Streptomonospora nanhaiensis</name>
    <dbReference type="NCBI Taxonomy" id="1323731"/>
    <lineage>
        <taxon>Bacteria</taxon>
        <taxon>Bacillati</taxon>
        <taxon>Actinomycetota</taxon>
        <taxon>Actinomycetes</taxon>
        <taxon>Streptosporangiales</taxon>
        <taxon>Nocardiopsidaceae</taxon>
        <taxon>Streptomonospora</taxon>
    </lineage>
</organism>
<name>A0A853BSP0_9ACTN</name>
<reference evidence="2 3" key="1">
    <citation type="submission" date="2020-07" db="EMBL/GenBank/DDBJ databases">
        <title>Sequencing the genomes of 1000 actinobacteria strains.</title>
        <authorList>
            <person name="Klenk H.-P."/>
        </authorList>
    </citation>
    <scope>NUCLEOTIDE SEQUENCE [LARGE SCALE GENOMIC DNA]</scope>
    <source>
        <strain evidence="2 3">DSM 45927</strain>
    </source>
</reference>
<sequence length="168" mass="17787">MGSSGAVTRRTVVVGALAGLAGVALAGCQGPRWYPSDISPDEYVLRSVITEKERMIARYEATVAAGEGPLDLLERLLDDHRAHVEALRLRLPEEPGRTPDGEEPSPGPSPEPVPETPLPVAELRVAEQSAAESRGRQVERLTDAGLAQLLAAVGACEAGHTRLLAEAR</sequence>
<gene>
    <name evidence="2" type="ORF">HNR12_004440</name>
</gene>
<comment type="caution">
    <text evidence="2">The sequence shown here is derived from an EMBL/GenBank/DDBJ whole genome shotgun (WGS) entry which is preliminary data.</text>
</comment>
<evidence type="ECO:0000313" key="3">
    <source>
        <dbReference type="Proteomes" id="UP000575985"/>
    </source>
</evidence>
<proteinExistence type="predicted"/>
<dbReference type="RefSeq" id="WP_179769362.1">
    <property type="nucleotide sequence ID" value="NZ_JACCFO010000001.1"/>
</dbReference>
<feature type="region of interest" description="Disordered" evidence="1">
    <location>
        <begin position="90"/>
        <end position="119"/>
    </location>
</feature>
<evidence type="ECO:0000313" key="2">
    <source>
        <dbReference type="EMBL" id="NYI98163.1"/>
    </source>
</evidence>